<keyword evidence="2" id="KW-1185">Reference proteome</keyword>
<evidence type="ECO:0000313" key="2">
    <source>
        <dbReference type="Proteomes" id="UP000240988"/>
    </source>
</evidence>
<dbReference type="EMBL" id="FUFA01000001">
    <property type="protein sequence ID" value="SPM32239.1"/>
    <property type="molecule type" value="Genomic_DNA"/>
</dbReference>
<dbReference type="AlphaFoldDB" id="A0A2U3NL28"/>
<evidence type="ECO:0008006" key="3">
    <source>
        <dbReference type="Google" id="ProtNLM"/>
    </source>
</evidence>
<dbReference type="Proteomes" id="UP000240988">
    <property type="component" value="Unassembled WGS sequence"/>
</dbReference>
<name>A0A2U3NL28_9MYCO</name>
<dbReference type="InterPro" id="IPR027417">
    <property type="entry name" value="P-loop_NTPase"/>
</dbReference>
<dbReference type="Gene3D" id="3.40.50.300">
    <property type="entry name" value="P-loop containing nucleotide triphosphate hydrolases"/>
    <property type="match status" value="1"/>
</dbReference>
<dbReference type="SUPFAM" id="SSF52540">
    <property type="entry name" value="P-loop containing nucleoside triphosphate hydrolases"/>
    <property type="match status" value="1"/>
</dbReference>
<proteinExistence type="predicted"/>
<dbReference type="STRING" id="1841860.GCA_900157375_00035"/>
<protein>
    <recommendedName>
        <fullName evidence="3">Adenylate kinase</fullName>
    </recommendedName>
</protein>
<gene>
    <name evidence="1" type="ORF">MRAB57_36</name>
</gene>
<sequence length="499" mass="55050">MANRLVESRTTAVPYVDVHETHTGMVVLVGDRAFKAKKPVFTDFLDFRTLEQRERACFREVKLNSRLSPDSYFGVAHLSDPTGGPAEPIVVMRRYRDEDRLASIVTGDRSGQSAQRLLDRIAEVLADFHEQAERDPVISQQGTLSAIEQRWHENLTELNRHAAETISGVSSPSVSKIEHLVTEFISGRAALLSSRIEGGYIVDGHGDLLADDIFCVDGEPALLDCLEFDDELRYIDRVDDAAFLAMDVEFLGRKDLGEYFLEQYVAHSADTAPPSLRDFYIAYRAVVRAKVDCVRLSQGKTEAEADAAAHVDIALRHLESGAIRLALIGGNPGTGKSTLARALAEKVGAQVISTDDVRRELRESGAIDGDPGVMNSGLYTPDNVTAVYEVTLRRARALLGKGHSVILDATWRDPQMRAHAQCLATETHSVMVELMCVATIDTAAQRIRARRPGNSDVTPEIAVELATQSDRWDDAYRVDTSRGRDLSVLSAHSVWRRAV</sequence>
<dbReference type="SUPFAM" id="SSF56112">
    <property type="entry name" value="Protein kinase-like (PK-like)"/>
    <property type="match status" value="1"/>
</dbReference>
<evidence type="ECO:0000313" key="1">
    <source>
        <dbReference type="EMBL" id="SPM32239.1"/>
    </source>
</evidence>
<dbReference type="RefSeq" id="WP_077085762.1">
    <property type="nucleotide sequence ID" value="NZ_LT721901.1"/>
</dbReference>
<organism evidence="1 2">
    <name type="scientific">Mycobacterium rhizamassiliense</name>
    <dbReference type="NCBI Taxonomy" id="1841860"/>
    <lineage>
        <taxon>Bacteria</taxon>
        <taxon>Bacillati</taxon>
        <taxon>Actinomycetota</taxon>
        <taxon>Actinomycetes</taxon>
        <taxon>Mycobacteriales</taxon>
        <taxon>Mycobacteriaceae</taxon>
        <taxon>Mycobacterium</taxon>
    </lineage>
</organism>
<dbReference type="Pfam" id="PF13671">
    <property type="entry name" value="AAA_33"/>
    <property type="match status" value="1"/>
</dbReference>
<dbReference type="InterPro" id="IPR011009">
    <property type="entry name" value="Kinase-like_dom_sf"/>
</dbReference>
<accession>A0A2U3NL28</accession>
<dbReference type="PANTHER" id="PTHR43883">
    <property type="entry name" value="SLR0207 PROTEIN"/>
    <property type="match status" value="1"/>
</dbReference>
<dbReference type="PANTHER" id="PTHR43883:SF1">
    <property type="entry name" value="GLUCONOKINASE"/>
    <property type="match status" value="1"/>
</dbReference>
<dbReference type="InterPro" id="IPR052732">
    <property type="entry name" value="Cell-binding_unc_protein"/>
</dbReference>
<reference evidence="1 2" key="1">
    <citation type="submission" date="2017-01" db="EMBL/GenBank/DDBJ databases">
        <authorList>
            <consortium name="Urmite Genomes"/>
        </authorList>
    </citation>
    <scope>NUCLEOTIDE SEQUENCE [LARGE SCALE GENOMIC DNA]</scope>
    <source>
        <strain evidence="1 2">AB57</strain>
    </source>
</reference>